<reference evidence="2 3" key="1">
    <citation type="submission" date="2023-07" db="EMBL/GenBank/DDBJ databases">
        <title>Genomic Encyclopedia of Type Strains, Phase IV (KMG-IV): sequencing the most valuable type-strain genomes for metagenomic binning, comparative biology and taxonomic classification.</title>
        <authorList>
            <person name="Goeker M."/>
        </authorList>
    </citation>
    <scope>NUCLEOTIDE SEQUENCE [LARGE SCALE GENOMIC DNA]</scope>
    <source>
        <strain evidence="2 3">DSM 5896</strain>
    </source>
</reference>
<proteinExistence type="predicted"/>
<keyword evidence="1" id="KW-1133">Transmembrane helix</keyword>
<dbReference type="EMBL" id="JAUSVK010000001">
    <property type="protein sequence ID" value="MDQ0394170.1"/>
    <property type="molecule type" value="Genomic_DNA"/>
</dbReference>
<comment type="caution">
    <text evidence="2">The sequence shown here is derived from an EMBL/GenBank/DDBJ whole genome shotgun (WGS) entry which is preliminary data.</text>
</comment>
<protein>
    <submittedName>
        <fullName evidence="2">Uncharacterized protein</fullName>
    </submittedName>
</protein>
<accession>A0ABU0FJE3</accession>
<feature type="transmembrane region" description="Helical" evidence="1">
    <location>
        <begin position="46"/>
        <end position="67"/>
    </location>
</feature>
<keyword evidence="1" id="KW-0812">Transmembrane</keyword>
<evidence type="ECO:0000313" key="2">
    <source>
        <dbReference type="EMBL" id="MDQ0394170.1"/>
    </source>
</evidence>
<organism evidence="2 3">
    <name type="scientific">Labrys monachus</name>
    <dbReference type="NCBI Taxonomy" id="217067"/>
    <lineage>
        <taxon>Bacteria</taxon>
        <taxon>Pseudomonadati</taxon>
        <taxon>Pseudomonadota</taxon>
        <taxon>Alphaproteobacteria</taxon>
        <taxon>Hyphomicrobiales</taxon>
        <taxon>Xanthobacteraceae</taxon>
        <taxon>Labrys</taxon>
    </lineage>
</organism>
<name>A0ABU0FJE3_9HYPH</name>
<keyword evidence="1" id="KW-0472">Membrane</keyword>
<sequence length="208" mass="23067">MTGFDRKKNKTWTSDRDGIRQIGMLAGTAAVGGKTRQQIRRSLPSSLYGLLAWACMFICPAGATPLLHAALAGPGGSVEALRSLQPQSGLLLRVRNRSGAESRSRDMLDWRTIVARAIELSKAQNRGHVQVGRTCQPEFAACTIAIFFRDRKGRLTMLRSAEDADGRLLARDICELNDFWDVRTCTSWETGVTTKEMKDLRGNWQAVQ</sequence>
<gene>
    <name evidence="2" type="ORF">J3R73_003962</name>
</gene>
<evidence type="ECO:0000313" key="3">
    <source>
        <dbReference type="Proteomes" id="UP001237448"/>
    </source>
</evidence>
<evidence type="ECO:0000256" key="1">
    <source>
        <dbReference type="SAM" id="Phobius"/>
    </source>
</evidence>
<keyword evidence="3" id="KW-1185">Reference proteome</keyword>
<dbReference type="RefSeq" id="WP_307430702.1">
    <property type="nucleotide sequence ID" value="NZ_JAUSVK010000001.1"/>
</dbReference>
<dbReference type="Proteomes" id="UP001237448">
    <property type="component" value="Unassembled WGS sequence"/>
</dbReference>